<dbReference type="Pfam" id="PF03732">
    <property type="entry name" value="Retrotrans_gag"/>
    <property type="match status" value="1"/>
</dbReference>
<organism evidence="4">
    <name type="scientific">Oryza sativa subsp. japonica</name>
    <name type="common">Rice</name>
    <dbReference type="NCBI Taxonomy" id="39947"/>
    <lineage>
        <taxon>Eukaryota</taxon>
        <taxon>Viridiplantae</taxon>
        <taxon>Streptophyta</taxon>
        <taxon>Embryophyta</taxon>
        <taxon>Tracheophyta</taxon>
        <taxon>Spermatophyta</taxon>
        <taxon>Magnoliopsida</taxon>
        <taxon>Liliopsida</taxon>
        <taxon>Poales</taxon>
        <taxon>Poaceae</taxon>
        <taxon>BOP clade</taxon>
        <taxon>Oryzoideae</taxon>
        <taxon>Oryzeae</taxon>
        <taxon>Oryzinae</taxon>
        <taxon>Oryza</taxon>
        <taxon>Oryza sativa</taxon>
    </lineage>
</organism>
<accession>Q2R4J6</accession>
<feature type="region of interest" description="Disordered" evidence="2">
    <location>
        <begin position="537"/>
        <end position="567"/>
    </location>
</feature>
<evidence type="ECO:0000256" key="2">
    <source>
        <dbReference type="SAM" id="MobiDB-lite"/>
    </source>
</evidence>
<reference evidence="4" key="1">
    <citation type="journal article" date="2005" name="BMC Biol.">
        <title>The sequence of rice chromosomes 11 and 12, rich in disease resistance genes and recent gene duplications.</title>
        <authorList>
            <consortium name="The rice chromosomes 11 and 12 sequencing consortia"/>
        </authorList>
    </citation>
    <scope>NUCLEOTIDE SEQUENCE [LARGE SCALE GENOMIC DNA]</scope>
</reference>
<feature type="coiled-coil region" evidence="1">
    <location>
        <begin position="107"/>
        <end position="137"/>
    </location>
</feature>
<reference evidence="4" key="2">
    <citation type="submission" date="2005-04" db="EMBL/GenBank/DDBJ databases">
        <authorList>
            <person name="Buell C.R."/>
            <person name="Wing R.A."/>
            <person name="McCombie W.A."/>
            <person name="Ouyang S."/>
        </authorList>
    </citation>
    <scope>NUCLEOTIDE SEQUENCE</scope>
</reference>
<keyword evidence="1" id="KW-0175">Coiled coil</keyword>
<feature type="domain" description="Retrotransposon gag" evidence="3">
    <location>
        <begin position="383"/>
        <end position="474"/>
    </location>
</feature>
<evidence type="ECO:0000259" key="3">
    <source>
        <dbReference type="Pfam" id="PF03732"/>
    </source>
</evidence>
<name>Q2R4J6_ORYSJ</name>
<feature type="compositionally biased region" description="Pro residues" evidence="2">
    <location>
        <begin position="23"/>
        <end position="32"/>
    </location>
</feature>
<evidence type="ECO:0000313" key="4">
    <source>
        <dbReference type="EMBL" id="ABA93648.1"/>
    </source>
</evidence>
<dbReference type="EMBL" id="DP000010">
    <property type="protein sequence ID" value="ABA93648.1"/>
    <property type="molecule type" value="Genomic_DNA"/>
</dbReference>
<protein>
    <submittedName>
        <fullName evidence="4">Retrotransposon protein, putative, Ty3-gypsy subclass</fullName>
    </submittedName>
</protein>
<dbReference type="PANTHER" id="PTHR33223">
    <property type="entry name" value="CCHC-TYPE DOMAIN-CONTAINING PROTEIN"/>
    <property type="match status" value="1"/>
</dbReference>
<evidence type="ECO:0000256" key="1">
    <source>
        <dbReference type="SAM" id="Coils"/>
    </source>
</evidence>
<proteinExistence type="predicted"/>
<dbReference type="PANTHER" id="PTHR33223:SF10">
    <property type="entry name" value="AMINOTRANSFERASE-LIKE PLANT MOBILE DOMAIN-CONTAINING PROTEIN"/>
    <property type="match status" value="1"/>
</dbReference>
<reference evidence="4" key="3">
    <citation type="submission" date="2006-01" db="EMBL/GenBank/DDBJ databases">
        <authorList>
            <person name="Buell R."/>
        </authorList>
    </citation>
    <scope>NUCLEOTIDE SEQUENCE</scope>
</reference>
<feature type="compositionally biased region" description="Polar residues" evidence="2">
    <location>
        <begin position="541"/>
        <end position="554"/>
    </location>
</feature>
<gene>
    <name evidence="4" type="ordered locus">LOC_Os11g28250</name>
</gene>
<sequence length="595" mass="64282">MAAEEGAEPLASVAEDGEAQAPSQPPSAPAPSQPSLAPATSVQVPNTADVAKAAVAARALQTRADILSTNQLVVPQAAPSQPAAPTALAVVQAQISLDPEAQADADMEAMRQSMTRLQDMLRQMQEQQQAYEATRRTKATSAPILQYSAGYAPPQVRPQVPPVYFAGQHQPPGQAPQSVAEGASALQAQLQAFLQQLNQPHYISSTTPSAYPVGNTSQGAPNWLPPIQPGSGPSLWSQRPQFDFVNTAQVPTVRQQVPTPGFGTNQAPIQAAMMWSQPIFDPSMAAQQVPPVGAGQSNATAQLHAQAAISPFATLYPQQGAVNRAGGEKGLPLSGGIKTRPIPPQFKFPPIPHYSGETDPKEFLSIYESAIEAAHGDKNTKAKVIHLALDGIARSWYFNLPANSIYSWEQLRDVFVLNFRGTYEEPKTQQHLLGIRQRPGESIREYMRHFSQARCQVQDITEVSVINAASAGLLEGELTRKITNKEPQTLEHLLRIIDGFARGEKDSKRRQAIQAEYDKASVAAAQAQAQVQIAEPPPLSVRQSQPAIQGQPPRQGQAPMTWRKFRTDRAGKAVMAVEEVQALRKEFDAQQASNH</sequence>
<dbReference type="AlphaFoldDB" id="Q2R4J6"/>
<feature type="region of interest" description="Disordered" evidence="2">
    <location>
        <begin position="1"/>
        <end position="43"/>
    </location>
</feature>
<dbReference type="InterPro" id="IPR005162">
    <property type="entry name" value="Retrotrans_gag_dom"/>
</dbReference>